<dbReference type="PANTHER" id="PTHR27009">
    <property type="entry name" value="RUST RESISTANCE KINASE LR10-RELATED"/>
    <property type="match status" value="1"/>
</dbReference>
<comment type="subcellular location">
    <subcellularLocation>
        <location evidence="1">Membrane</location>
        <topology evidence="1">Single-pass type I membrane protein</topology>
    </subcellularLocation>
</comment>
<evidence type="ECO:0000256" key="3">
    <source>
        <dbReference type="ARBA" id="ARBA00022679"/>
    </source>
</evidence>
<evidence type="ECO:0000256" key="7">
    <source>
        <dbReference type="ARBA" id="ARBA00022777"/>
    </source>
</evidence>
<evidence type="ECO:0000256" key="8">
    <source>
        <dbReference type="ARBA" id="ARBA00022840"/>
    </source>
</evidence>
<dbReference type="AlphaFoldDB" id="A0AA38CPK9"/>
<keyword evidence="7" id="KW-0418">Kinase</keyword>
<evidence type="ECO:0000256" key="10">
    <source>
        <dbReference type="ARBA" id="ARBA00023136"/>
    </source>
</evidence>
<evidence type="ECO:0000256" key="6">
    <source>
        <dbReference type="ARBA" id="ARBA00022741"/>
    </source>
</evidence>
<keyword evidence="5" id="KW-0732">Signal</keyword>
<evidence type="ECO:0000256" key="9">
    <source>
        <dbReference type="ARBA" id="ARBA00022989"/>
    </source>
</evidence>
<evidence type="ECO:0000256" key="13">
    <source>
        <dbReference type="RuleBase" id="RU000304"/>
    </source>
</evidence>
<evidence type="ECO:0000313" key="17">
    <source>
        <dbReference type="Proteomes" id="UP000824469"/>
    </source>
</evidence>
<dbReference type="InterPro" id="IPR045874">
    <property type="entry name" value="LRK10/LRL21-25-like"/>
</dbReference>
<keyword evidence="8 12" id="KW-0067">ATP-binding</keyword>
<evidence type="ECO:0000256" key="2">
    <source>
        <dbReference type="ARBA" id="ARBA00022527"/>
    </source>
</evidence>
<feature type="domain" description="Protein kinase" evidence="15">
    <location>
        <begin position="88"/>
        <end position="374"/>
    </location>
</feature>
<dbReference type="GO" id="GO:0004674">
    <property type="term" value="F:protein serine/threonine kinase activity"/>
    <property type="evidence" value="ECO:0007669"/>
    <property type="project" value="UniProtKB-KW"/>
</dbReference>
<keyword evidence="2 13" id="KW-0723">Serine/threonine-protein kinase</keyword>
<reference evidence="16 17" key="1">
    <citation type="journal article" date="2021" name="Nat. Plants">
        <title>The Taxus genome provides insights into paclitaxel biosynthesis.</title>
        <authorList>
            <person name="Xiong X."/>
            <person name="Gou J."/>
            <person name="Liao Q."/>
            <person name="Li Y."/>
            <person name="Zhou Q."/>
            <person name="Bi G."/>
            <person name="Li C."/>
            <person name="Du R."/>
            <person name="Wang X."/>
            <person name="Sun T."/>
            <person name="Guo L."/>
            <person name="Liang H."/>
            <person name="Lu P."/>
            <person name="Wu Y."/>
            <person name="Zhang Z."/>
            <person name="Ro D.K."/>
            <person name="Shang Y."/>
            <person name="Huang S."/>
            <person name="Yan J."/>
        </authorList>
    </citation>
    <scope>NUCLEOTIDE SEQUENCE [LARGE SCALE GENOMIC DNA]</scope>
    <source>
        <strain evidence="16">Ta-2019</strain>
    </source>
</reference>
<gene>
    <name evidence="16" type="ORF">KI387_008799</name>
</gene>
<dbReference type="GO" id="GO:0016020">
    <property type="term" value="C:membrane"/>
    <property type="evidence" value="ECO:0007669"/>
    <property type="project" value="UniProtKB-SubCell"/>
</dbReference>
<evidence type="ECO:0000256" key="4">
    <source>
        <dbReference type="ARBA" id="ARBA00022692"/>
    </source>
</evidence>
<organism evidence="16 17">
    <name type="scientific">Taxus chinensis</name>
    <name type="common">Chinese yew</name>
    <name type="synonym">Taxus wallichiana var. chinensis</name>
    <dbReference type="NCBI Taxonomy" id="29808"/>
    <lineage>
        <taxon>Eukaryota</taxon>
        <taxon>Viridiplantae</taxon>
        <taxon>Streptophyta</taxon>
        <taxon>Embryophyta</taxon>
        <taxon>Tracheophyta</taxon>
        <taxon>Spermatophyta</taxon>
        <taxon>Pinopsida</taxon>
        <taxon>Pinidae</taxon>
        <taxon>Conifers II</taxon>
        <taxon>Cupressales</taxon>
        <taxon>Taxaceae</taxon>
        <taxon>Taxus</taxon>
    </lineage>
</organism>
<dbReference type="EMBL" id="JAHRHJ020000008">
    <property type="protein sequence ID" value="KAH9304395.1"/>
    <property type="molecule type" value="Genomic_DNA"/>
</dbReference>
<feature type="binding site" evidence="12">
    <location>
        <position position="116"/>
    </location>
    <ligand>
        <name>ATP</name>
        <dbReference type="ChEBI" id="CHEBI:30616"/>
    </ligand>
</feature>
<dbReference type="InterPro" id="IPR017441">
    <property type="entry name" value="Protein_kinase_ATP_BS"/>
</dbReference>
<dbReference type="FunFam" id="3.30.200.20:FF:000178">
    <property type="entry name" value="serine/threonine-protein kinase PBS1-like"/>
    <property type="match status" value="1"/>
</dbReference>
<dbReference type="PROSITE" id="PS00108">
    <property type="entry name" value="PROTEIN_KINASE_ST"/>
    <property type="match status" value="1"/>
</dbReference>
<dbReference type="Proteomes" id="UP000824469">
    <property type="component" value="Unassembled WGS sequence"/>
</dbReference>
<dbReference type="InterPro" id="IPR011009">
    <property type="entry name" value="Kinase-like_dom_sf"/>
</dbReference>
<feature type="transmembrane region" description="Helical" evidence="14">
    <location>
        <begin position="14"/>
        <end position="35"/>
    </location>
</feature>
<dbReference type="GO" id="GO:0005524">
    <property type="term" value="F:ATP binding"/>
    <property type="evidence" value="ECO:0007669"/>
    <property type="project" value="UniProtKB-UniRule"/>
</dbReference>
<name>A0AA38CPK9_TAXCH</name>
<comment type="similarity">
    <text evidence="13">Belongs to the protein kinase superfamily.</text>
</comment>
<dbReference type="InterPro" id="IPR000719">
    <property type="entry name" value="Prot_kinase_dom"/>
</dbReference>
<dbReference type="SMART" id="SM00220">
    <property type="entry name" value="S_TKc"/>
    <property type="match status" value="1"/>
</dbReference>
<accession>A0AA38CPK9</accession>
<dbReference type="Gene3D" id="3.30.200.20">
    <property type="entry name" value="Phosphorylase Kinase, domain 1"/>
    <property type="match status" value="1"/>
</dbReference>
<proteinExistence type="inferred from homology"/>
<evidence type="ECO:0000256" key="14">
    <source>
        <dbReference type="SAM" id="Phobius"/>
    </source>
</evidence>
<keyword evidence="11" id="KW-0325">Glycoprotein</keyword>
<dbReference type="Gene3D" id="1.10.510.10">
    <property type="entry name" value="Transferase(Phosphotransferase) domain 1"/>
    <property type="match status" value="1"/>
</dbReference>
<dbReference type="FunFam" id="1.10.510.10:FF:000590">
    <property type="entry name" value="PR5-like receptor kinase"/>
    <property type="match status" value="1"/>
</dbReference>
<evidence type="ECO:0000256" key="5">
    <source>
        <dbReference type="ARBA" id="ARBA00022729"/>
    </source>
</evidence>
<feature type="non-terminal residue" evidence="16">
    <location>
        <position position="382"/>
    </location>
</feature>
<keyword evidence="4 14" id="KW-0812">Transmembrane</keyword>
<keyword evidence="3" id="KW-0808">Transferase</keyword>
<keyword evidence="10 14" id="KW-0472">Membrane</keyword>
<evidence type="ECO:0000256" key="12">
    <source>
        <dbReference type="PROSITE-ProRule" id="PRU10141"/>
    </source>
</evidence>
<feature type="non-terminal residue" evidence="16">
    <location>
        <position position="1"/>
    </location>
</feature>
<keyword evidence="6 12" id="KW-0547">Nucleotide-binding</keyword>
<dbReference type="OMA" id="ITINFKC"/>
<dbReference type="SUPFAM" id="SSF56112">
    <property type="entry name" value="Protein kinase-like (PK-like)"/>
    <property type="match status" value="1"/>
</dbReference>
<dbReference type="PROSITE" id="PS50011">
    <property type="entry name" value="PROTEIN_KINASE_DOM"/>
    <property type="match status" value="1"/>
</dbReference>
<dbReference type="InterPro" id="IPR008271">
    <property type="entry name" value="Ser/Thr_kinase_AS"/>
</dbReference>
<evidence type="ECO:0000256" key="1">
    <source>
        <dbReference type="ARBA" id="ARBA00004479"/>
    </source>
</evidence>
<comment type="caution">
    <text evidence="16">The sequence shown here is derived from an EMBL/GenBank/DDBJ whole genome shotgun (WGS) entry which is preliminary data.</text>
</comment>
<evidence type="ECO:0000256" key="11">
    <source>
        <dbReference type="ARBA" id="ARBA00023180"/>
    </source>
</evidence>
<dbReference type="PROSITE" id="PS00107">
    <property type="entry name" value="PROTEIN_KINASE_ATP"/>
    <property type="match status" value="1"/>
</dbReference>
<keyword evidence="9 14" id="KW-1133">Transmembrane helix</keyword>
<evidence type="ECO:0000259" key="15">
    <source>
        <dbReference type="PROSITE" id="PS50011"/>
    </source>
</evidence>
<dbReference type="Pfam" id="PF00069">
    <property type="entry name" value="Pkinase"/>
    <property type="match status" value="1"/>
</dbReference>
<sequence length="382" mass="43680">KLLNKKKWWKTPRYIAAICVLSGIFATAAIITIYVKINEKKREQREEEERDLRAYMDPLDSRPPSVENFLHGGIPTRYSYRQIKRYTNNFADRLGQGGFGTVYKGKLPNECLAAFKILDKSKHSRDQFISEVATLGRIHHLHLVRLLGYCFEGSKRALVYEYMVNGSLEKYIYGDDHFALDWKQLYSIAVGTARGIAYLHDECRSRILHCDIKPHNILLDANFSPKVADFGLAKLTDREETHVSLTGARGTPGYVAPEVWSKIYGPVSDRSDVYGYGMLLMEMVGGRKNFDMRATRSSKFFYPEWAFKQVETGQFGRLRKGNLSDEEDKNMAKKLCLVGLWCIQFSPSQRPSMSRVIQMLQGSAEITIPPQPFNVETSMLTT</sequence>
<protein>
    <recommendedName>
        <fullName evidence="15">Protein kinase domain-containing protein</fullName>
    </recommendedName>
</protein>
<evidence type="ECO:0000313" key="16">
    <source>
        <dbReference type="EMBL" id="KAH9304395.1"/>
    </source>
</evidence>
<keyword evidence="17" id="KW-1185">Reference proteome</keyword>